<dbReference type="SMART" id="SM00028">
    <property type="entry name" value="TPR"/>
    <property type="match status" value="3"/>
</dbReference>
<evidence type="ECO:0000313" key="9">
    <source>
        <dbReference type="Proteomes" id="UP001642483"/>
    </source>
</evidence>
<comment type="similarity">
    <text evidence="2">Belongs to the TTC19 family.</text>
</comment>
<comment type="subcellular location">
    <subcellularLocation>
        <location evidence="1">Mitochondrion</location>
    </subcellularLocation>
</comment>
<evidence type="ECO:0000256" key="5">
    <source>
        <dbReference type="ARBA" id="ARBA00022946"/>
    </source>
</evidence>
<dbReference type="PANTHER" id="PTHR13143:SF6">
    <property type="entry name" value="TETRATRICOPEPTIDE REPEAT PROTEIN 19, MITOCHONDRIAL"/>
    <property type="match status" value="1"/>
</dbReference>
<evidence type="ECO:0000256" key="4">
    <source>
        <dbReference type="ARBA" id="ARBA00022803"/>
    </source>
</evidence>
<evidence type="ECO:0000256" key="1">
    <source>
        <dbReference type="ARBA" id="ARBA00004173"/>
    </source>
</evidence>
<dbReference type="EMBL" id="CAWYQH010000001">
    <property type="protein sequence ID" value="CAK8672310.1"/>
    <property type="molecule type" value="Genomic_DNA"/>
</dbReference>
<name>A0ABP0EXV6_CLALP</name>
<keyword evidence="3" id="KW-0677">Repeat</keyword>
<evidence type="ECO:0008006" key="10">
    <source>
        <dbReference type="Google" id="ProtNLM"/>
    </source>
</evidence>
<evidence type="ECO:0000256" key="2">
    <source>
        <dbReference type="ARBA" id="ARBA00008219"/>
    </source>
</evidence>
<dbReference type="InterPro" id="IPR011990">
    <property type="entry name" value="TPR-like_helical_dom_sf"/>
</dbReference>
<sequence>MFRTFFMTQLVCSSFSSMRLSFRYMSRRRPICCHQQLSKASPKFQKNSQCRPGFLSVLLSFSLFGTSTSTDENMKQDLNEQNQDISDLIQKGKKMLVKGEHTSKAEMLYLHALHIALERKDRRVIARVQDLLANLALTTNQLDKAEPLFRNVLQNLIATGTSQTDPAVLEISLKLASIYAQRGEKELAITGYEWCSETCRNNVKEMEKKNLKTKEYSNGLALLGMILDSYGRYLHDISQNKLAFAYTAEALEISKLLFGEKDIRTLVLLNDLSSIKSTMGDYNEALEYARRAIKVAEENPSIADASEKAIFYANLSYIYVQQGVQQYMKPETNSINN</sequence>
<dbReference type="SUPFAM" id="SSF48452">
    <property type="entry name" value="TPR-like"/>
    <property type="match status" value="2"/>
</dbReference>
<keyword evidence="5" id="KW-0809">Transit peptide</keyword>
<organism evidence="8 9">
    <name type="scientific">Clavelina lepadiformis</name>
    <name type="common">Light-bulb sea squirt</name>
    <name type="synonym">Ascidia lepadiformis</name>
    <dbReference type="NCBI Taxonomy" id="159417"/>
    <lineage>
        <taxon>Eukaryota</taxon>
        <taxon>Metazoa</taxon>
        <taxon>Chordata</taxon>
        <taxon>Tunicata</taxon>
        <taxon>Ascidiacea</taxon>
        <taxon>Aplousobranchia</taxon>
        <taxon>Clavelinidae</taxon>
        <taxon>Clavelina</taxon>
    </lineage>
</organism>
<reference evidence="8 9" key="1">
    <citation type="submission" date="2024-02" db="EMBL/GenBank/DDBJ databases">
        <authorList>
            <person name="Daric V."/>
            <person name="Darras S."/>
        </authorList>
    </citation>
    <scope>NUCLEOTIDE SEQUENCE [LARGE SCALE GENOMIC DNA]</scope>
</reference>
<proteinExistence type="inferred from homology"/>
<keyword evidence="9" id="KW-1185">Reference proteome</keyword>
<comment type="caution">
    <text evidence="8">The sequence shown here is derived from an EMBL/GenBank/DDBJ whole genome shotgun (WGS) entry which is preliminary data.</text>
</comment>
<dbReference type="PANTHER" id="PTHR13143">
    <property type="entry name" value="TETRATRICOPEPTIDE REPEAT PROTEIN 19"/>
    <property type="match status" value="1"/>
</dbReference>
<dbReference type="InterPro" id="IPR040395">
    <property type="entry name" value="TTC19"/>
</dbReference>
<dbReference type="PROSITE" id="PS50005">
    <property type="entry name" value="TPR"/>
    <property type="match status" value="1"/>
</dbReference>
<dbReference type="Pfam" id="PF13424">
    <property type="entry name" value="TPR_12"/>
    <property type="match status" value="1"/>
</dbReference>
<evidence type="ECO:0000313" key="8">
    <source>
        <dbReference type="EMBL" id="CAK8672310.1"/>
    </source>
</evidence>
<dbReference type="Proteomes" id="UP001642483">
    <property type="component" value="Unassembled WGS sequence"/>
</dbReference>
<keyword evidence="4 7" id="KW-0802">TPR repeat</keyword>
<evidence type="ECO:0000256" key="6">
    <source>
        <dbReference type="ARBA" id="ARBA00023128"/>
    </source>
</evidence>
<dbReference type="InterPro" id="IPR019734">
    <property type="entry name" value="TPR_rpt"/>
</dbReference>
<keyword evidence="6" id="KW-0496">Mitochondrion</keyword>
<accession>A0ABP0EXV6</accession>
<feature type="repeat" description="TPR" evidence="7">
    <location>
        <begin position="266"/>
        <end position="299"/>
    </location>
</feature>
<evidence type="ECO:0000256" key="3">
    <source>
        <dbReference type="ARBA" id="ARBA00022737"/>
    </source>
</evidence>
<dbReference type="Gene3D" id="1.25.40.10">
    <property type="entry name" value="Tetratricopeptide repeat domain"/>
    <property type="match status" value="2"/>
</dbReference>
<evidence type="ECO:0000256" key="7">
    <source>
        <dbReference type="PROSITE-ProRule" id="PRU00339"/>
    </source>
</evidence>
<gene>
    <name evidence="8" type="ORF">CVLEPA_LOCUS1272</name>
</gene>
<protein>
    <recommendedName>
        <fullName evidence="10">Tetratricopeptide repeat protein 19, mitochondrial</fullName>
    </recommendedName>
</protein>